<feature type="transmembrane region" description="Helical" evidence="8">
    <location>
        <begin position="397"/>
        <end position="417"/>
    </location>
</feature>
<dbReference type="GO" id="GO:0016471">
    <property type="term" value="C:vacuolar proton-transporting V-type ATPase complex"/>
    <property type="evidence" value="ECO:0007669"/>
    <property type="project" value="TreeGrafter"/>
</dbReference>
<evidence type="ECO:0000256" key="1">
    <source>
        <dbReference type="ARBA" id="ARBA00004141"/>
    </source>
</evidence>
<evidence type="ECO:0000256" key="3">
    <source>
        <dbReference type="ARBA" id="ARBA00022448"/>
    </source>
</evidence>
<comment type="similarity">
    <text evidence="2">Belongs to the V-ATPase 116 kDa subunit family.</text>
</comment>
<evidence type="ECO:0000256" key="2">
    <source>
        <dbReference type="ARBA" id="ARBA00009904"/>
    </source>
</evidence>
<dbReference type="Proteomes" id="UP001150830">
    <property type="component" value="Unassembled WGS sequence"/>
</dbReference>
<feature type="transmembrane region" description="Helical" evidence="8">
    <location>
        <begin position="455"/>
        <end position="473"/>
    </location>
</feature>
<accession>A0A9X3EFW0</accession>
<gene>
    <name evidence="9" type="ORF">OUO13_16900</name>
</gene>
<evidence type="ECO:0000313" key="9">
    <source>
        <dbReference type="EMBL" id="MCY0966858.1"/>
    </source>
</evidence>
<keyword evidence="3" id="KW-0813">Transport</keyword>
<evidence type="ECO:0000313" key="10">
    <source>
        <dbReference type="Proteomes" id="UP001150830"/>
    </source>
</evidence>
<feature type="transmembrane region" description="Helical" evidence="8">
    <location>
        <begin position="504"/>
        <end position="525"/>
    </location>
</feature>
<comment type="subcellular location">
    <subcellularLocation>
        <location evidence="1">Membrane</location>
        <topology evidence="1">Multi-pass membrane protein</topology>
    </subcellularLocation>
</comment>
<evidence type="ECO:0000256" key="6">
    <source>
        <dbReference type="ARBA" id="ARBA00023065"/>
    </source>
</evidence>
<evidence type="ECO:0000256" key="5">
    <source>
        <dbReference type="ARBA" id="ARBA00022989"/>
    </source>
</evidence>
<dbReference type="PANTHER" id="PTHR11629">
    <property type="entry name" value="VACUOLAR PROTON ATPASES"/>
    <property type="match status" value="1"/>
</dbReference>
<organism evidence="9 10">
    <name type="scientific">Parathalassolituus penaei</name>
    <dbReference type="NCBI Taxonomy" id="2997323"/>
    <lineage>
        <taxon>Bacteria</taxon>
        <taxon>Pseudomonadati</taxon>
        <taxon>Pseudomonadota</taxon>
        <taxon>Gammaproteobacteria</taxon>
        <taxon>Oceanospirillales</taxon>
        <taxon>Oceanospirillaceae</taxon>
        <taxon>Parathalassolituus</taxon>
    </lineage>
</organism>
<evidence type="ECO:0000256" key="4">
    <source>
        <dbReference type="ARBA" id="ARBA00022692"/>
    </source>
</evidence>
<dbReference type="PANTHER" id="PTHR11629:SF63">
    <property type="entry name" value="V-TYPE PROTON ATPASE SUBUNIT A"/>
    <property type="match status" value="1"/>
</dbReference>
<comment type="caution">
    <text evidence="9">The sequence shown here is derived from an EMBL/GenBank/DDBJ whole genome shotgun (WGS) entry which is preliminary data.</text>
</comment>
<feature type="transmembrane region" description="Helical" evidence="8">
    <location>
        <begin position="313"/>
        <end position="336"/>
    </location>
</feature>
<keyword evidence="10" id="KW-1185">Reference proteome</keyword>
<feature type="transmembrane region" description="Helical" evidence="8">
    <location>
        <begin position="537"/>
        <end position="561"/>
    </location>
</feature>
<keyword evidence="5 8" id="KW-1133">Transmembrane helix</keyword>
<dbReference type="GO" id="GO:0033179">
    <property type="term" value="C:proton-transporting V-type ATPase, V0 domain"/>
    <property type="evidence" value="ECO:0007669"/>
    <property type="project" value="InterPro"/>
</dbReference>
<proteinExistence type="inferred from homology"/>
<dbReference type="InterPro" id="IPR002490">
    <property type="entry name" value="V-ATPase_116kDa_su"/>
</dbReference>
<dbReference type="GO" id="GO:0007035">
    <property type="term" value="P:vacuolar acidification"/>
    <property type="evidence" value="ECO:0007669"/>
    <property type="project" value="TreeGrafter"/>
</dbReference>
<dbReference type="GO" id="GO:0046961">
    <property type="term" value="F:proton-transporting ATPase activity, rotational mechanism"/>
    <property type="evidence" value="ECO:0007669"/>
    <property type="project" value="InterPro"/>
</dbReference>
<name>A0A9X3EFW0_9GAMM</name>
<reference evidence="9" key="1">
    <citation type="submission" date="2022-11" db="EMBL/GenBank/DDBJ databases">
        <title>Parathalassolutuus dongxingensis gen. nov., sp. nov., a novel member of family Oceanospirillaceae isolated from a coastal shrimp pond in Guangxi, China.</title>
        <authorList>
            <person name="Chen H."/>
        </authorList>
    </citation>
    <scope>NUCLEOTIDE SEQUENCE</scope>
    <source>
        <strain evidence="9">G-43</strain>
    </source>
</reference>
<evidence type="ECO:0000256" key="7">
    <source>
        <dbReference type="ARBA" id="ARBA00023136"/>
    </source>
</evidence>
<dbReference type="EMBL" id="JAPNOA010000058">
    <property type="protein sequence ID" value="MCY0966858.1"/>
    <property type="molecule type" value="Genomic_DNA"/>
</dbReference>
<dbReference type="GO" id="GO:0051117">
    <property type="term" value="F:ATPase binding"/>
    <property type="evidence" value="ECO:0007669"/>
    <property type="project" value="TreeGrafter"/>
</dbReference>
<keyword evidence="4 8" id="KW-0812">Transmembrane</keyword>
<dbReference type="RefSeq" id="WP_283175066.1">
    <property type="nucleotide sequence ID" value="NZ_JAPNOA010000058.1"/>
</dbReference>
<feature type="transmembrane region" description="Helical" evidence="8">
    <location>
        <begin position="357"/>
        <end position="377"/>
    </location>
</feature>
<evidence type="ECO:0000256" key="8">
    <source>
        <dbReference type="SAM" id="Phobius"/>
    </source>
</evidence>
<keyword evidence="7 8" id="KW-0472">Membrane</keyword>
<feature type="transmembrane region" description="Helical" evidence="8">
    <location>
        <begin position="429"/>
        <end position="449"/>
    </location>
</feature>
<keyword evidence="6" id="KW-0406">Ion transport</keyword>
<dbReference type="AlphaFoldDB" id="A0A9X3EFW0"/>
<sequence>MSIVALKHIHLVGRQADRDAILTVLQRYGRLHIASNSGANPDQLPLSPRSRRVQEAIRFLAHSPVSRRPLKKFQGFHPDHIVDDVLALKEQLRNTEDQRDELQKRIQLMRPWGNFCFPADTMVEHFRLWFYRLPVNRYAALQQVDVPWQIVGRSSRFYYLVLISANEPAAHLLPVPREHLGSRSLGQLQDDLDATETRLEELYLQRQDLTRYLNLLQQFRARADSRSLWRYVRAQTEDHEPLFSLQGWLPATELASFDEQARNTGFAWQARDPRPSEKPPTLLKPAPGFAAGGLLARFYQLPAYGSWDPSVQLFLSFVLFFAMILADAGYALLLMLPLLFGWKRLGRSETTRDLRQLMAWLTGGALVWGVLVGSYFGVAPPPNSWLAWPVVVDVGHYSQMMLLSVLVGIGHLTLAHLSLLRSQRFSWQLLVGRLGWILMMLMGVGFWQLDNHWQPLLFDGLGLSALMVLIGNWRSQGASWWRGGIQAVSALLDVSKLFGDVLSYMRLFALGLASASLALTFNQLAISRLHADSGIGVLEAGLILLLGHAINLGLGIMSGVVHGLRLNFIEFYNWGEPGEGYAFSPFRLEEIEHE</sequence>
<protein>
    <submittedName>
        <fullName evidence="9">V-type ATP synthase subunit I</fullName>
    </submittedName>
</protein>